<dbReference type="GO" id="GO:0016020">
    <property type="term" value="C:membrane"/>
    <property type="evidence" value="ECO:0007669"/>
    <property type="project" value="UniProtKB-SubCell"/>
</dbReference>
<reference evidence="6 7" key="1">
    <citation type="submission" date="2020-05" db="EMBL/GenBank/DDBJ databases">
        <authorList>
            <person name="Campoy J."/>
            <person name="Schneeberger K."/>
            <person name="Spophaly S."/>
        </authorList>
    </citation>
    <scope>NUCLEOTIDE SEQUENCE [LARGE SCALE GENOMIC DNA]</scope>
    <source>
        <strain evidence="6">PruArmRojPasFocal</strain>
    </source>
</reference>
<keyword evidence="4" id="KW-0472">Membrane</keyword>
<keyword evidence="1" id="KW-1071">Ligand-gated ion channel</keyword>
<gene>
    <name evidence="6" type="ORF">CURHAP_LOCUS16849</name>
</gene>
<protein>
    <recommendedName>
        <fullName evidence="5">Cyclic nucleotide-binding domain-containing protein</fullName>
    </recommendedName>
</protein>
<feature type="transmembrane region" description="Helical" evidence="4">
    <location>
        <begin position="47"/>
        <end position="67"/>
    </location>
</feature>
<evidence type="ECO:0000256" key="2">
    <source>
        <dbReference type="ARBA" id="ARBA00023303"/>
    </source>
</evidence>
<dbReference type="PANTHER" id="PTHR45651">
    <property type="entry name" value="CYCLIC NUCLEOTIDE-GATED ION CHANNEL 15-RELATED-RELATED"/>
    <property type="match status" value="1"/>
</dbReference>
<keyword evidence="1" id="KW-0406">Ion transport</keyword>
<feature type="domain" description="Cyclic nucleotide-binding" evidence="5">
    <location>
        <begin position="591"/>
        <end position="661"/>
    </location>
</feature>
<dbReference type="PROSITE" id="PS50042">
    <property type="entry name" value="CNMP_BINDING_3"/>
    <property type="match status" value="2"/>
</dbReference>
<feature type="transmembrane region" description="Helical" evidence="4">
    <location>
        <begin position="195"/>
        <end position="213"/>
    </location>
</feature>
<feature type="compositionally biased region" description="Polar residues" evidence="3">
    <location>
        <begin position="17"/>
        <end position="28"/>
    </location>
</feature>
<evidence type="ECO:0000256" key="4">
    <source>
        <dbReference type="SAM" id="Phobius"/>
    </source>
</evidence>
<evidence type="ECO:0000259" key="5">
    <source>
        <dbReference type="PROSITE" id="PS50042"/>
    </source>
</evidence>
<dbReference type="InterPro" id="IPR000595">
    <property type="entry name" value="cNMP-bd_dom"/>
</dbReference>
<dbReference type="AlphaFoldDB" id="A0A6J5U689"/>
<dbReference type="CDD" id="cd00038">
    <property type="entry name" value="CAP_ED"/>
    <property type="match status" value="1"/>
</dbReference>
<feature type="domain" description="Cyclic nucleotide-binding" evidence="5">
    <location>
        <begin position="334"/>
        <end position="433"/>
    </location>
</feature>
<dbReference type="SUPFAM" id="SSF51206">
    <property type="entry name" value="cAMP-binding domain-like"/>
    <property type="match status" value="4"/>
</dbReference>
<evidence type="ECO:0000313" key="6">
    <source>
        <dbReference type="EMBL" id="CAB4270645.1"/>
    </source>
</evidence>
<dbReference type="InterPro" id="IPR018490">
    <property type="entry name" value="cNMP-bd_dom_sf"/>
</dbReference>
<keyword evidence="4" id="KW-1133">Transmembrane helix</keyword>
<dbReference type="PANTHER" id="PTHR45651:SF68">
    <property type="entry name" value="ION TRANSPORT DOMAIN-CONTAINING PROTEIN"/>
    <property type="match status" value="1"/>
</dbReference>
<accession>A0A6J5U689</accession>
<sequence length="1037" mass="118205">MASAPGDLEKAEASRTDYPNSNQTTENSATRDVDVKKSENAARLTKIFITSCVLGVFLDPLFLYIPLLNHDLKCLRLDNTIKIIALVSRLFTDLFYVGRIILQVCRFENCSPFINRILPESCSSKLITSLIKCFRELLPEVTEVHEKEYLIPSITKEIRESSIIVDILAILPLPQVAILIFFPKMRVSGSFGKRIMNFLVMVQYVPRVLRIYLSCKKARKPFKGHIPLWLKGLLNLFLYILASNTYVLIDTQSLESHRRENKLKRKMKENDRKVEQWLSGHGIPLSRKQKIMEEIHRELVEHSEFDVVREILSILPHEEIKSCSPLSRLRKVPLLKDMDEGVLVEISEKLHPEKYTPGQIIIKKDETLQMMLFIVDGHVNIEKTDASLLEDLGAGDFYGQELLVSPLWTSSSDAKPINESVRAIDDVQALVLSATDMATLGFSSRRSINELRMVVNILQKVPKLETMDKQVLKAMSHQLSSVSYKREDCIVRENQPVGMMFFVTRGEVTKNENPPEANFIGEELLDWVRDESFPTILPLSTCTVKVVSDDAEVLILKAKSLKSVVSRFMLPFSNFASPSDVRLTWLKKVEIFQQMEEQVLEAISKCLKPMNFNVAKRHILQEKKPLKMMFFVMRGVVSIESDSAMDVNVKKTCEIGSFYGEELVQWVTTWVSHKPFPAKLPLSPCSALCGVLGGSVEILALKADDLKSVVSDQFRSKFSTETALPTEFDQPREPLTILKNVESVKTMDEEVLKEICDHLTKKTYKDEYIIRKDKRMEMMFFIVGGVVSVTNESSKHYRREGERPNHSGDELLQHWMQSKSTKANVPAEFPPSPFSFWAIGEVEVLILKAEDLAKVQLRDRIGVVTTEATVEKMEEKAEATVADNWKEKAARRWNFLGVPLSISYDPNLNAARLNNIFIFSCVLGVLLDPLFLYIPMLNQDIKCMKLDNTLMIAALVSRSFTDLFYIGRIIFQVRRITLQVCRFKTCPAFMNLFLPESSSSELNQLRNEYLPKSSIAKKIWQSSIIVDILAILPLPQV</sequence>
<dbReference type="EMBL" id="CAEKDK010000002">
    <property type="protein sequence ID" value="CAB4270645.1"/>
    <property type="molecule type" value="Genomic_DNA"/>
</dbReference>
<keyword evidence="2" id="KW-0407">Ion channel</keyword>
<evidence type="ECO:0000256" key="1">
    <source>
        <dbReference type="ARBA" id="ARBA00023286"/>
    </source>
</evidence>
<feature type="transmembrane region" description="Helical" evidence="4">
    <location>
        <begin position="233"/>
        <end position="249"/>
    </location>
</feature>
<evidence type="ECO:0000256" key="3">
    <source>
        <dbReference type="SAM" id="MobiDB-lite"/>
    </source>
</evidence>
<dbReference type="Gene3D" id="2.60.120.10">
    <property type="entry name" value="Jelly Rolls"/>
    <property type="match status" value="4"/>
</dbReference>
<name>A0A6J5U689_PRUAR</name>
<feature type="region of interest" description="Disordered" evidence="3">
    <location>
        <begin position="1"/>
        <end position="33"/>
    </location>
</feature>
<dbReference type="SMART" id="SM00100">
    <property type="entry name" value="cNMP"/>
    <property type="match status" value="2"/>
</dbReference>
<proteinExistence type="predicted"/>
<keyword evidence="4" id="KW-0812">Transmembrane</keyword>
<evidence type="ECO:0000313" key="7">
    <source>
        <dbReference type="Proteomes" id="UP000507222"/>
    </source>
</evidence>
<feature type="transmembrane region" description="Helical" evidence="4">
    <location>
        <begin position="163"/>
        <end position="183"/>
    </location>
</feature>
<dbReference type="InterPro" id="IPR014710">
    <property type="entry name" value="RmlC-like_jellyroll"/>
</dbReference>
<organism evidence="6 7">
    <name type="scientific">Prunus armeniaca</name>
    <name type="common">Apricot</name>
    <name type="synonym">Armeniaca vulgaris</name>
    <dbReference type="NCBI Taxonomy" id="36596"/>
    <lineage>
        <taxon>Eukaryota</taxon>
        <taxon>Viridiplantae</taxon>
        <taxon>Streptophyta</taxon>
        <taxon>Embryophyta</taxon>
        <taxon>Tracheophyta</taxon>
        <taxon>Spermatophyta</taxon>
        <taxon>Magnoliopsida</taxon>
        <taxon>eudicotyledons</taxon>
        <taxon>Gunneridae</taxon>
        <taxon>Pentapetalae</taxon>
        <taxon>rosids</taxon>
        <taxon>fabids</taxon>
        <taxon>Rosales</taxon>
        <taxon>Rosaceae</taxon>
        <taxon>Amygdaloideae</taxon>
        <taxon>Amygdaleae</taxon>
        <taxon>Prunus</taxon>
    </lineage>
</organism>
<keyword evidence="1" id="KW-0813">Transport</keyword>
<dbReference type="Pfam" id="PF00027">
    <property type="entry name" value="cNMP_binding"/>
    <property type="match status" value="1"/>
</dbReference>
<dbReference type="GO" id="GO:0034220">
    <property type="term" value="P:monoatomic ion transmembrane transport"/>
    <property type="evidence" value="ECO:0007669"/>
    <property type="project" value="UniProtKB-KW"/>
</dbReference>
<dbReference type="Proteomes" id="UP000507222">
    <property type="component" value="Unassembled WGS sequence"/>
</dbReference>